<gene>
    <name evidence="2" type="ORF">V8G54_009604</name>
</gene>
<feature type="domain" description="Reverse transcriptase/retrotransposon-derived protein RNase H-like" evidence="1">
    <location>
        <begin position="41"/>
        <end position="98"/>
    </location>
</feature>
<dbReference type="Gene3D" id="3.30.70.270">
    <property type="match status" value="1"/>
</dbReference>
<dbReference type="AlphaFoldDB" id="A0AAQ3S421"/>
<reference evidence="2 3" key="1">
    <citation type="journal article" date="2023" name="Life. Sci Alliance">
        <title>Evolutionary insights into 3D genome organization and epigenetic landscape of Vigna mungo.</title>
        <authorList>
            <person name="Junaid A."/>
            <person name="Singh B."/>
            <person name="Bhatia S."/>
        </authorList>
    </citation>
    <scope>NUCLEOTIDE SEQUENCE [LARGE SCALE GENOMIC DNA]</scope>
    <source>
        <strain evidence="2">Urdbean</strain>
    </source>
</reference>
<accession>A0AAQ3S421</accession>
<dbReference type="PANTHER" id="PTHR34072:SF55">
    <property type="entry name" value="DNA_RNA POLYMERASES SUPERFAMILY PROTEIN"/>
    <property type="match status" value="1"/>
</dbReference>
<dbReference type="InterPro" id="IPR043502">
    <property type="entry name" value="DNA/RNA_pol_sf"/>
</dbReference>
<dbReference type="PANTHER" id="PTHR34072">
    <property type="entry name" value="ENZYMATIC POLYPROTEIN-RELATED"/>
    <property type="match status" value="1"/>
</dbReference>
<name>A0AAQ3S421_VIGMU</name>
<dbReference type="Pfam" id="PF17919">
    <property type="entry name" value="RT_RNaseH_2"/>
    <property type="match status" value="1"/>
</dbReference>
<evidence type="ECO:0000259" key="1">
    <source>
        <dbReference type="Pfam" id="PF17919"/>
    </source>
</evidence>
<keyword evidence="3" id="KW-1185">Reference proteome</keyword>
<protein>
    <recommendedName>
        <fullName evidence="1">Reverse transcriptase/retrotransposon-derived protein RNase H-like domain-containing protein</fullName>
    </recommendedName>
</protein>
<sequence length="356" mass="40522">MSYPCQEKQQDDINDQVTKKNEYGRIAKPLTQSLTKNGFHWNEEAQQAFEKLKGAVAQLPVLAVTTFSKPFTIETDASSKGLGAVFLEEDKPLAFWSQAEAYLPTLANMPINLYHSASLPTALPFGSPPLLHRLASFFSVFLFGLTSPLPYSSASPLMNHSASLPPTLPFDTRLIPSSFIPNTSSIRSGHFIVVTDQKSLWFLNDQKLLTEEQFKLASKLIGFDFEIHYRSGRENKVADALSRKQYFLALSSFQTNKWEAWKEEVQQDSKLTSLIQDPMVDSKAHPVYEWKKGRLFYHAKLGSERILQNFKVADIKTLSCNVRSIKEIRQKLWLQQGYFSHYQFPLKSGQISQWIS</sequence>
<evidence type="ECO:0000313" key="3">
    <source>
        <dbReference type="Proteomes" id="UP001374535"/>
    </source>
</evidence>
<dbReference type="Proteomes" id="UP001374535">
    <property type="component" value="Chromosome 3"/>
</dbReference>
<evidence type="ECO:0000313" key="2">
    <source>
        <dbReference type="EMBL" id="WVZ16622.1"/>
    </source>
</evidence>
<dbReference type="InterPro" id="IPR041577">
    <property type="entry name" value="RT_RNaseH_2"/>
</dbReference>
<dbReference type="SUPFAM" id="SSF56672">
    <property type="entry name" value="DNA/RNA polymerases"/>
    <property type="match status" value="1"/>
</dbReference>
<proteinExistence type="predicted"/>
<dbReference type="EMBL" id="CP144698">
    <property type="protein sequence ID" value="WVZ16622.1"/>
    <property type="molecule type" value="Genomic_DNA"/>
</dbReference>
<organism evidence="2 3">
    <name type="scientific">Vigna mungo</name>
    <name type="common">Black gram</name>
    <name type="synonym">Phaseolus mungo</name>
    <dbReference type="NCBI Taxonomy" id="3915"/>
    <lineage>
        <taxon>Eukaryota</taxon>
        <taxon>Viridiplantae</taxon>
        <taxon>Streptophyta</taxon>
        <taxon>Embryophyta</taxon>
        <taxon>Tracheophyta</taxon>
        <taxon>Spermatophyta</taxon>
        <taxon>Magnoliopsida</taxon>
        <taxon>eudicotyledons</taxon>
        <taxon>Gunneridae</taxon>
        <taxon>Pentapetalae</taxon>
        <taxon>rosids</taxon>
        <taxon>fabids</taxon>
        <taxon>Fabales</taxon>
        <taxon>Fabaceae</taxon>
        <taxon>Papilionoideae</taxon>
        <taxon>50 kb inversion clade</taxon>
        <taxon>NPAAA clade</taxon>
        <taxon>indigoferoid/millettioid clade</taxon>
        <taxon>Phaseoleae</taxon>
        <taxon>Vigna</taxon>
    </lineage>
</organism>
<dbReference type="InterPro" id="IPR043128">
    <property type="entry name" value="Rev_trsase/Diguanyl_cyclase"/>
</dbReference>